<dbReference type="Proteomes" id="UP000749559">
    <property type="component" value="Unassembled WGS sequence"/>
</dbReference>
<protein>
    <submittedName>
        <fullName evidence="1">Uncharacterized protein</fullName>
    </submittedName>
</protein>
<feature type="non-terminal residue" evidence="1">
    <location>
        <position position="353"/>
    </location>
</feature>
<evidence type="ECO:0000313" key="2">
    <source>
        <dbReference type="Proteomes" id="UP000749559"/>
    </source>
</evidence>
<name>A0A8J1U6Y6_OWEFU</name>
<dbReference type="OrthoDB" id="6130724at2759"/>
<gene>
    <name evidence="1" type="ORF">OFUS_LOCUS19480</name>
</gene>
<keyword evidence="2" id="KW-1185">Reference proteome</keyword>
<evidence type="ECO:0000313" key="1">
    <source>
        <dbReference type="EMBL" id="CAH1794854.1"/>
    </source>
</evidence>
<sequence>MIVYFRYKYRGLRQRIEQDIPVGFNAMPFGFQASNRNWMYFLGGPYVIYTLFFILAVIVICIPSDISSLLCSQLCDTNESKLLQSLNHVTIEELGGVEFTSLDVGWSTFTTAMRARLYMLINPKFWELFLDTWILRLRGLVRRKPKCFPKCVFFIMLFPLFLVTVIAVIFDLGACIIVYGVPILFLTKCLFANYIKYCVDRFIWKRVNKQKVFSNCILVWTSKILIFLVLSYILFCYYTIYTHSMTYIYQTISFTFIGIVAFPSESITYIIMFTAIFLYVLKVIKHINAGYIDLLYQTIHISENIQESKQADTTVVYIVHCENIPGVYRHVFDHLVEKYRPLRVQLFLCCVYL</sequence>
<accession>A0A8J1U6Y6</accession>
<organism evidence="1 2">
    <name type="scientific">Owenia fusiformis</name>
    <name type="common">Polychaete worm</name>
    <dbReference type="NCBI Taxonomy" id="6347"/>
    <lineage>
        <taxon>Eukaryota</taxon>
        <taxon>Metazoa</taxon>
        <taxon>Spiralia</taxon>
        <taxon>Lophotrochozoa</taxon>
        <taxon>Annelida</taxon>
        <taxon>Polychaeta</taxon>
        <taxon>Sedentaria</taxon>
        <taxon>Canalipalpata</taxon>
        <taxon>Sabellida</taxon>
        <taxon>Oweniida</taxon>
        <taxon>Oweniidae</taxon>
        <taxon>Owenia</taxon>
    </lineage>
</organism>
<reference evidence="1" key="1">
    <citation type="submission" date="2022-03" db="EMBL/GenBank/DDBJ databases">
        <authorList>
            <person name="Martin C."/>
        </authorList>
    </citation>
    <scope>NUCLEOTIDE SEQUENCE</scope>
</reference>
<dbReference type="EMBL" id="CAIIXF020000009">
    <property type="protein sequence ID" value="CAH1794854.1"/>
    <property type="molecule type" value="Genomic_DNA"/>
</dbReference>
<comment type="caution">
    <text evidence="1">The sequence shown here is derived from an EMBL/GenBank/DDBJ whole genome shotgun (WGS) entry which is preliminary data.</text>
</comment>
<proteinExistence type="predicted"/>
<dbReference type="AlphaFoldDB" id="A0A8J1U6Y6"/>